<evidence type="ECO:0000256" key="4">
    <source>
        <dbReference type="ARBA" id="ARBA00002713"/>
    </source>
</evidence>
<keyword evidence="8" id="KW-0408">Iron</keyword>
<evidence type="ECO:0000313" key="11">
    <source>
        <dbReference type="EMBL" id="SEB73399.1"/>
    </source>
</evidence>
<comment type="pathway">
    <text evidence="5">Carbohydrate metabolism; pentose and glucuronate interconversion.</text>
</comment>
<keyword evidence="9" id="KW-0464">Manganese</keyword>
<protein>
    <recommendedName>
        <fullName evidence="7">mannonate dehydratase</fullName>
        <ecNumber evidence="7">4.2.1.8</ecNumber>
    </recommendedName>
</protein>
<evidence type="ECO:0000256" key="6">
    <source>
        <dbReference type="ARBA" id="ARBA00007389"/>
    </source>
</evidence>
<dbReference type="GO" id="GO:0008927">
    <property type="term" value="F:mannonate dehydratase activity"/>
    <property type="evidence" value="ECO:0007669"/>
    <property type="project" value="UniProtKB-EC"/>
</dbReference>
<evidence type="ECO:0000256" key="5">
    <source>
        <dbReference type="ARBA" id="ARBA00004892"/>
    </source>
</evidence>
<dbReference type="EC" id="4.2.1.8" evidence="7"/>
<dbReference type="PANTHER" id="PTHR30387">
    <property type="entry name" value="MANNONATE DEHYDRATASE"/>
    <property type="match status" value="1"/>
</dbReference>
<comment type="function">
    <text evidence="4">Catalyzes the dehydration of D-mannonate.</text>
</comment>
<dbReference type="UniPathway" id="UPA00246"/>
<proteinExistence type="inferred from homology"/>
<dbReference type="GO" id="GO:0030145">
    <property type="term" value="F:manganese ion binding"/>
    <property type="evidence" value="ECO:0007669"/>
    <property type="project" value="TreeGrafter"/>
</dbReference>
<dbReference type="Proteomes" id="UP000199064">
    <property type="component" value="Unassembled WGS sequence"/>
</dbReference>
<evidence type="ECO:0000256" key="8">
    <source>
        <dbReference type="ARBA" id="ARBA00023004"/>
    </source>
</evidence>
<evidence type="ECO:0000256" key="7">
    <source>
        <dbReference type="ARBA" id="ARBA00012927"/>
    </source>
</evidence>
<dbReference type="Pfam" id="PF03786">
    <property type="entry name" value="UxuA"/>
    <property type="match status" value="2"/>
</dbReference>
<comment type="cofactor">
    <cofactor evidence="3">
        <name>Fe(2+)</name>
        <dbReference type="ChEBI" id="CHEBI:29033"/>
    </cofactor>
</comment>
<reference evidence="12" key="1">
    <citation type="submission" date="2016-10" db="EMBL/GenBank/DDBJ databases">
        <authorList>
            <person name="Varghese N."/>
            <person name="Submissions S."/>
        </authorList>
    </citation>
    <scope>NUCLEOTIDE SEQUENCE [LARGE SCALE GENOMIC DNA]</scope>
    <source>
        <strain evidence="12">ES.061</strain>
    </source>
</reference>
<evidence type="ECO:0000256" key="3">
    <source>
        <dbReference type="ARBA" id="ARBA00001954"/>
    </source>
</evidence>
<evidence type="ECO:0000256" key="9">
    <source>
        <dbReference type="ARBA" id="ARBA00023211"/>
    </source>
</evidence>
<sequence>MASFKLGFGFYHHMLNDEMFRFARQCGATHAVVHLVDYFGTAEEGQVNQPVGQQGGWGRAGGSTERWSLEALRALRDRLSHAGLELAAIENFDPSHWHDVLLAGPRRDEQIDTIRTFIRNAGAAGIPVIGYNFSLAGVASRVVGPFARGNAESVAMDGVDDTPIPNGMVWNMVYDPDAPQGTVEEIDHETLWQRLSYFLDAVLPVAEEAGVLLAAHPDDPPAPFVRGTPRLVYQQAMYQRLINIHPSSSNALEFCLGSLSEMTEGDIYETTRHHAENGNIAYIHFRNVRGKVPNYSETFVDEGDIDMARIVRILNEASFSGVMIPDHTPLMSCDAPWHSGMAYAMGYMRALQKNM</sequence>
<organism evidence="11 12">
    <name type="scientific">Nitratireductor aquibiodomus</name>
    <dbReference type="NCBI Taxonomy" id="204799"/>
    <lineage>
        <taxon>Bacteria</taxon>
        <taxon>Pseudomonadati</taxon>
        <taxon>Pseudomonadota</taxon>
        <taxon>Alphaproteobacteria</taxon>
        <taxon>Hyphomicrobiales</taxon>
        <taxon>Phyllobacteriaceae</taxon>
        <taxon>Nitratireductor</taxon>
    </lineage>
</organism>
<dbReference type="AlphaFoldDB" id="A0A1H4LRK5"/>
<dbReference type="RefSeq" id="WP_244509084.1">
    <property type="nucleotide sequence ID" value="NZ_FNSL01000001.1"/>
</dbReference>
<dbReference type="EMBL" id="FNSL01000001">
    <property type="protein sequence ID" value="SEB73399.1"/>
    <property type="molecule type" value="Genomic_DNA"/>
</dbReference>
<dbReference type="GO" id="GO:0008198">
    <property type="term" value="F:ferrous iron binding"/>
    <property type="evidence" value="ECO:0007669"/>
    <property type="project" value="TreeGrafter"/>
</dbReference>
<evidence type="ECO:0000256" key="10">
    <source>
        <dbReference type="ARBA" id="ARBA00023239"/>
    </source>
</evidence>
<evidence type="ECO:0000256" key="1">
    <source>
        <dbReference type="ARBA" id="ARBA00001794"/>
    </source>
</evidence>
<evidence type="ECO:0000256" key="2">
    <source>
        <dbReference type="ARBA" id="ARBA00001936"/>
    </source>
</evidence>
<dbReference type="SUPFAM" id="SSF51658">
    <property type="entry name" value="Xylose isomerase-like"/>
    <property type="match status" value="1"/>
</dbReference>
<dbReference type="InterPro" id="IPR036237">
    <property type="entry name" value="Xyl_isomerase-like_sf"/>
</dbReference>
<keyword evidence="10" id="KW-0456">Lyase</keyword>
<comment type="catalytic activity">
    <reaction evidence="1">
        <text>D-mannonate = 2-dehydro-3-deoxy-D-gluconate + H2O</text>
        <dbReference type="Rhea" id="RHEA:20097"/>
        <dbReference type="ChEBI" id="CHEBI:15377"/>
        <dbReference type="ChEBI" id="CHEBI:17767"/>
        <dbReference type="ChEBI" id="CHEBI:57990"/>
        <dbReference type="EC" id="4.2.1.8"/>
    </reaction>
</comment>
<dbReference type="Gene3D" id="3.20.20.150">
    <property type="entry name" value="Divalent-metal-dependent TIM barrel enzymes"/>
    <property type="match status" value="1"/>
</dbReference>
<comment type="similarity">
    <text evidence="6">Belongs to the mannonate dehydratase family.</text>
</comment>
<keyword evidence="12" id="KW-1185">Reference proteome</keyword>
<comment type="cofactor">
    <cofactor evidence="2">
        <name>Mn(2+)</name>
        <dbReference type="ChEBI" id="CHEBI:29035"/>
    </cofactor>
</comment>
<gene>
    <name evidence="11" type="ORF">SAMN05216452_2966</name>
</gene>
<evidence type="ECO:0000313" key="12">
    <source>
        <dbReference type="Proteomes" id="UP000199064"/>
    </source>
</evidence>
<name>A0A1H4LRK5_9HYPH</name>
<dbReference type="PANTHER" id="PTHR30387:SF2">
    <property type="entry name" value="MANNONATE DEHYDRATASE"/>
    <property type="match status" value="1"/>
</dbReference>
<dbReference type="InterPro" id="IPR004628">
    <property type="entry name" value="Man_deHydtase"/>
</dbReference>
<accession>A0A1H4LRK5</accession>
<dbReference type="GO" id="GO:0042840">
    <property type="term" value="P:D-glucuronate catabolic process"/>
    <property type="evidence" value="ECO:0007669"/>
    <property type="project" value="TreeGrafter"/>
</dbReference>